<dbReference type="Proteomes" id="UP001605261">
    <property type="component" value="Unassembled WGS sequence"/>
</dbReference>
<dbReference type="InterPro" id="IPR019734">
    <property type="entry name" value="TPR_rpt"/>
</dbReference>
<dbReference type="Gene3D" id="1.25.40.10">
    <property type="entry name" value="Tetratricopeptide repeat domain"/>
    <property type="match status" value="7"/>
</dbReference>
<evidence type="ECO:0000313" key="6">
    <source>
        <dbReference type="Proteomes" id="UP001605261"/>
    </source>
</evidence>
<reference evidence="5 6" key="1">
    <citation type="submission" date="2024-09" db="EMBL/GenBank/DDBJ databases">
        <authorList>
            <consortium name="All-Russian atlas of soil microorganisms"/>
            <consortium name="as a basis for the search for new antimicrobial producers and enzymes with unique properties"/>
            <person name="Sokolova E.A."/>
            <person name="Voronina E.N."/>
        </authorList>
    </citation>
    <scope>NUCLEOTIDE SEQUENCE [LARGE SCALE GENOMIC DNA]</scope>
    <source>
        <strain evidence="5 6">AF-22b-331.1</strain>
    </source>
</reference>
<evidence type="ECO:0000256" key="3">
    <source>
        <dbReference type="PROSITE-ProRule" id="PRU00339"/>
    </source>
</evidence>
<evidence type="ECO:0000256" key="4">
    <source>
        <dbReference type="SAM" id="SignalP"/>
    </source>
</evidence>
<dbReference type="RefSeq" id="WP_394164036.1">
    <property type="nucleotide sequence ID" value="NZ_JBHGCJ010000011.1"/>
</dbReference>
<evidence type="ECO:0000313" key="5">
    <source>
        <dbReference type="EMBL" id="MFG6110436.1"/>
    </source>
</evidence>
<name>A0ABW7D1T9_9GAMM</name>
<protein>
    <submittedName>
        <fullName evidence="5">Tetratricopeptide repeat protein</fullName>
    </submittedName>
</protein>
<dbReference type="EMBL" id="JBHGCJ010000011">
    <property type="protein sequence ID" value="MFG6110436.1"/>
    <property type="molecule type" value="Genomic_DNA"/>
</dbReference>
<evidence type="ECO:0000256" key="1">
    <source>
        <dbReference type="ARBA" id="ARBA00022737"/>
    </source>
</evidence>
<dbReference type="PROSITE" id="PS50293">
    <property type="entry name" value="TPR_REGION"/>
    <property type="match status" value="1"/>
</dbReference>
<feature type="repeat" description="TPR" evidence="3">
    <location>
        <begin position="381"/>
        <end position="414"/>
    </location>
</feature>
<feature type="repeat" description="TPR" evidence="3">
    <location>
        <begin position="415"/>
        <end position="448"/>
    </location>
</feature>
<dbReference type="PANTHER" id="PTHR44858:SF1">
    <property type="entry name" value="UDP-N-ACETYLGLUCOSAMINE--PEPTIDE N-ACETYLGLUCOSAMINYLTRANSFERASE SPINDLY-RELATED"/>
    <property type="match status" value="1"/>
</dbReference>
<keyword evidence="4" id="KW-0732">Signal</keyword>
<organism evidence="5 6">
    <name type="scientific">Stenotrophomonas nematodicola</name>
    <dbReference type="NCBI Taxonomy" id="2656746"/>
    <lineage>
        <taxon>Bacteria</taxon>
        <taxon>Pseudomonadati</taxon>
        <taxon>Pseudomonadota</taxon>
        <taxon>Gammaproteobacteria</taxon>
        <taxon>Lysobacterales</taxon>
        <taxon>Lysobacteraceae</taxon>
        <taxon>Stenotrophomonas</taxon>
    </lineage>
</organism>
<dbReference type="SMART" id="SM00028">
    <property type="entry name" value="TPR"/>
    <property type="match status" value="18"/>
</dbReference>
<gene>
    <name evidence="5" type="ORF">ACEU0G_000311</name>
</gene>
<feature type="repeat" description="TPR" evidence="3">
    <location>
        <begin position="745"/>
        <end position="778"/>
    </location>
</feature>
<dbReference type="Pfam" id="PF14559">
    <property type="entry name" value="TPR_19"/>
    <property type="match status" value="1"/>
</dbReference>
<dbReference type="Pfam" id="PF13414">
    <property type="entry name" value="TPR_11"/>
    <property type="match status" value="1"/>
</dbReference>
<dbReference type="Pfam" id="PF13181">
    <property type="entry name" value="TPR_8"/>
    <property type="match status" value="1"/>
</dbReference>
<sequence length="846" mass="91517">MSTATWKVPLLAGVAAWASLMGAAQAQDAARVADAPVEVQVVDVATAAASARDATDADAAVDADGAAPEDLEQQANAAYEAQDWAGARRLIDQAIAVDPRQARLYRLKAYIAAATEDNAGVLAAAAQALQVDPTDAESLQLQGTAKAKGGDTAGALADYAAALQAGGHASSLFRNYLFLLNQQHDNARMLEVFAAYEQAYRDDPEGTGQQADIQFHAAQAYHHLGQPRRALELLDQAIAQSPQVAGYYGNRALAQHALGRSSQSLADDGQAMRLAPSEPLYPYNRGVTRLDMGDAAGALQDFKAALALGKDDADTWLNIGVVEERLGRTREALAAYDRALAKDPGNPRVLTNRLSLQGKGGKGDSAAVAAQAGTLPAENQAQLLFNQGQAQSRAGQWQAAADLFAQAVRRDPGLDTAWLNLGVAQARLGQHQRALDTFNDYLQRAPLKTIGLLNRANVLHELGDDAAAEKDLLRAVQLEPGNLDIQQRLAFHYSRTGQTDTARRYYAQLVTLPGNLSPDAFINYAAMLLQLGDSREAAVVAGNGVARFPDNYGLRLNQANALGDSGQHALAVDAYRAAMRLQPKRLDAHFNLGNLYLQQLKQPRKAVQEYRTALTLPSAPDLDADGQREQRMSIHLNLASALTDSGDAAGARAALQAAIEESPEDYRPWFNRAAMALSAGDPAAATPDFEAAWVRLDALQRAQPARAQPDPELLEHAGYLLFHLGRTGEAASRMQQLLQAQPDNIEAQRNYGFMLLDLGRPQDARQLFEQAFTREPDEVDGWLGVLACAMLDSDPAQLARLKRQFEQRFAKRYVLSAGLPEQLMRSEGYWYSDRFLQLWRQLLVAG</sequence>
<keyword evidence="2 3" id="KW-0802">TPR repeat</keyword>
<dbReference type="PANTHER" id="PTHR44858">
    <property type="entry name" value="TETRATRICOPEPTIDE REPEAT PROTEIN 6"/>
    <property type="match status" value="1"/>
</dbReference>
<dbReference type="PROSITE" id="PS50005">
    <property type="entry name" value="TPR"/>
    <property type="match status" value="5"/>
</dbReference>
<dbReference type="InterPro" id="IPR050498">
    <property type="entry name" value="Ycf3"/>
</dbReference>
<feature type="repeat" description="TPR" evidence="3">
    <location>
        <begin position="313"/>
        <end position="346"/>
    </location>
</feature>
<dbReference type="SUPFAM" id="SSF48452">
    <property type="entry name" value="TPR-like"/>
    <property type="match status" value="3"/>
</dbReference>
<feature type="signal peptide" evidence="4">
    <location>
        <begin position="1"/>
        <end position="26"/>
    </location>
</feature>
<dbReference type="InterPro" id="IPR011990">
    <property type="entry name" value="TPR-like_helical_dom_sf"/>
</dbReference>
<dbReference type="Pfam" id="PF13432">
    <property type="entry name" value="TPR_16"/>
    <property type="match status" value="4"/>
</dbReference>
<keyword evidence="1" id="KW-0677">Repeat</keyword>
<accession>A0ABW7D1T9</accession>
<keyword evidence="6" id="KW-1185">Reference proteome</keyword>
<evidence type="ECO:0000256" key="2">
    <source>
        <dbReference type="ARBA" id="ARBA00022803"/>
    </source>
</evidence>
<feature type="repeat" description="TPR" evidence="3">
    <location>
        <begin position="211"/>
        <end position="244"/>
    </location>
</feature>
<comment type="caution">
    <text evidence="5">The sequence shown here is derived from an EMBL/GenBank/DDBJ whole genome shotgun (WGS) entry which is preliminary data.</text>
</comment>
<proteinExistence type="predicted"/>
<feature type="chain" id="PRO_5047267236" evidence="4">
    <location>
        <begin position="27"/>
        <end position="846"/>
    </location>
</feature>